<name>A0ABR0KK04_9EURO</name>
<evidence type="ECO:0000313" key="2">
    <source>
        <dbReference type="Proteomes" id="UP001345013"/>
    </source>
</evidence>
<dbReference type="EMBL" id="JAVRRG010000016">
    <property type="protein sequence ID" value="KAK5097783.1"/>
    <property type="molecule type" value="Genomic_DNA"/>
</dbReference>
<comment type="caution">
    <text evidence="1">The sequence shown here is derived from an EMBL/GenBank/DDBJ whole genome shotgun (WGS) entry which is preliminary data.</text>
</comment>
<protein>
    <submittedName>
        <fullName evidence="1">Protein-lysine N-methyltransferase rrg1</fullName>
    </submittedName>
</protein>
<sequence length="213" mass="23325">MITTSAVSVPRKAFQVPASPSSFINLHKLDVTFADDEHIPILELGAGTALVGLAAATLWRRRTILTDLPGIVPGLRTNVDLNPAALKAASDNIQCGSLDWGAPDVLTLENCNQLIASKGAKASIIFAADTIYDESHPELLSNAIFTWLARTPHARAILTYALRVAYLDQVREIWTILEEGGLEAESNGQERADTKDWDDECLCEWVVWKWKSA</sequence>
<dbReference type="PANTHER" id="PTHR14614">
    <property type="entry name" value="HEPATOCELLULAR CARCINOMA-ASSOCIATED ANTIGEN"/>
    <property type="match status" value="1"/>
</dbReference>
<dbReference type="PANTHER" id="PTHR14614:SF132">
    <property type="entry name" value="PROTEIN-LYSINE METHYLTRANSFERASE C42C1.13"/>
    <property type="match status" value="1"/>
</dbReference>
<gene>
    <name evidence="1" type="primary">rrg1_1</name>
    <name evidence="1" type="ORF">LTR24_002039</name>
</gene>
<organism evidence="1 2">
    <name type="scientific">Lithohypha guttulata</name>
    <dbReference type="NCBI Taxonomy" id="1690604"/>
    <lineage>
        <taxon>Eukaryota</taxon>
        <taxon>Fungi</taxon>
        <taxon>Dikarya</taxon>
        <taxon>Ascomycota</taxon>
        <taxon>Pezizomycotina</taxon>
        <taxon>Eurotiomycetes</taxon>
        <taxon>Chaetothyriomycetidae</taxon>
        <taxon>Chaetothyriales</taxon>
        <taxon>Trichomeriaceae</taxon>
        <taxon>Lithohypha</taxon>
    </lineage>
</organism>
<evidence type="ECO:0000313" key="1">
    <source>
        <dbReference type="EMBL" id="KAK5097783.1"/>
    </source>
</evidence>
<dbReference type="Gene3D" id="3.40.50.150">
    <property type="entry name" value="Vaccinia Virus protein VP39"/>
    <property type="match status" value="1"/>
</dbReference>
<proteinExistence type="predicted"/>
<reference evidence="1 2" key="1">
    <citation type="submission" date="2023-08" db="EMBL/GenBank/DDBJ databases">
        <title>Black Yeasts Isolated from many extreme environments.</title>
        <authorList>
            <person name="Coleine C."/>
            <person name="Stajich J.E."/>
            <person name="Selbmann L."/>
        </authorList>
    </citation>
    <scope>NUCLEOTIDE SEQUENCE [LARGE SCALE GENOMIC DNA]</scope>
    <source>
        <strain evidence="1 2">CCFEE 5885</strain>
    </source>
</reference>
<dbReference type="Proteomes" id="UP001345013">
    <property type="component" value="Unassembled WGS sequence"/>
</dbReference>
<keyword evidence="2" id="KW-1185">Reference proteome</keyword>
<dbReference type="Pfam" id="PF10294">
    <property type="entry name" value="Methyltransf_16"/>
    <property type="match status" value="1"/>
</dbReference>
<dbReference type="InterPro" id="IPR029063">
    <property type="entry name" value="SAM-dependent_MTases_sf"/>
</dbReference>
<dbReference type="SUPFAM" id="SSF53335">
    <property type="entry name" value="S-adenosyl-L-methionine-dependent methyltransferases"/>
    <property type="match status" value="1"/>
</dbReference>
<dbReference type="InterPro" id="IPR019410">
    <property type="entry name" value="Methyltransf_16"/>
</dbReference>
<accession>A0ABR0KK04</accession>